<gene>
    <name evidence="2" type="ORF">BSZ18_10185</name>
</gene>
<name>A0A1X3HAW1_9BRAD</name>
<dbReference type="InterPro" id="IPR029787">
    <property type="entry name" value="Nucleotide_cyclase"/>
</dbReference>
<dbReference type="Gene3D" id="3.30.70.1230">
    <property type="entry name" value="Nucleotide cyclase"/>
    <property type="match status" value="1"/>
</dbReference>
<dbReference type="Pfam" id="PF19363">
    <property type="entry name" value="DUF5939"/>
    <property type="match status" value="1"/>
</dbReference>
<proteinExistence type="predicted"/>
<dbReference type="GO" id="GO:0035556">
    <property type="term" value="P:intracellular signal transduction"/>
    <property type="evidence" value="ECO:0007669"/>
    <property type="project" value="InterPro"/>
</dbReference>
<dbReference type="CDD" id="cd07302">
    <property type="entry name" value="CHD"/>
    <property type="match status" value="1"/>
</dbReference>
<dbReference type="InterPro" id="IPR001054">
    <property type="entry name" value="A/G_cyclase"/>
</dbReference>
<reference evidence="2 3" key="1">
    <citation type="submission" date="2017-03" db="EMBL/GenBank/DDBJ databases">
        <title>Whole genome sequences of fourteen strains of Bradyrhizobium canariense and one strain of Bradyrhizobium japonicum isolated from Lupinus (Papilionoideae: Genisteae) species in Algeria.</title>
        <authorList>
            <person name="Crovadore J."/>
            <person name="Chekireb D."/>
            <person name="Brachmann A."/>
            <person name="Chablais R."/>
            <person name="Cochard B."/>
            <person name="Lefort F."/>
        </authorList>
    </citation>
    <scope>NUCLEOTIDE SEQUENCE [LARGE SCALE GENOMIC DNA]</scope>
    <source>
        <strain evidence="2 3">UBMA195</strain>
    </source>
</reference>
<dbReference type="SMART" id="SM00044">
    <property type="entry name" value="CYCc"/>
    <property type="match status" value="1"/>
</dbReference>
<organism evidence="2 3">
    <name type="scientific">Bradyrhizobium canariense</name>
    <dbReference type="NCBI Taxonomy" id="255045"/>
    <lineage>
        <taxon>Bacteria</taxon>
        <taxon>Pseudomonadati</taxon>
        <taxon>Pseudomonadota</taxon>
        <taxon>Alphaproteobacteria</taxon>
        <taxon>Hyphomicrobiales</taxon>
        <taxon>Nitrobacteraceae</taxon>
        <taxon>Bradyrhizobium</taxon>
    </lineage>
</organism>
<accession>A0A1X3HAW1</accession>
<evidence type="ECO:0000259" key="1">
    <source>
        <dbReference type="PROSITE" id="PS50125"/>
    </source>
</evidence>
<dbReference type="PROSITE" id="PS50125">
    <property type="entry name" value="GUANYLATE_CYCLASE_2"/>
    <property type="match status" value="1"/>
</dbReference>
<dbReference type="AlphaFoldDB" id="A0A1X3HAW1"/>
<dbReference type="InterPro" id="IPR045983">
    <property type="entry name" value="GUC-dom-containing_N"/>
</dbReference>
<dbReference type="Proteomes" id="UP000193553">
    <property type="component" value="Unassembled WGS sequence"/>
</dbReference>
<dbReference type="PANTHER" id="PTHR43081">
    <property type="entry name" value="ADENYLATE CYCLASE, TERMINAL-DIFFERENTIATION SPECIFIC-RELATED"/>
    <property type="match status" value="1"/>
</dbReference>
<dbReference type="SUPFAM" id="SSF55073">
    <property type="entry name" value="Nucleotide cyclase"/>
    <property type="match status" value="1"/>
</dbReference>
<dbReference type="PANTHER" id="PTHR43081:SF19">
    <property type="entry name" value="PH-SENSITIVE ADENYLATE CYCLASE RV1264"/>
    <property type="match status" value="1"/>
</dbReference>
<dbReference type="EMBL" id="NAFI01000160">
    <property type="protein sequence ID" value="OSJ14247.1"/>
    <property type="molecule type" value="Genomic_DNA"/>
</dbReference>
<dbReference type="Pfam" id="PF00211">
    <property type="entry name" value="Guanylate_cyc"/>
    <property type="match status" value="1"/>
</dbReference>
<dbReference type="RefSeq" id="WP_085353537.1">
    <property type="nucleotide sequence ID" value="NZ_JAFBBN010000001.1"/>
</dbReference>
<feature type="domain" description="Guanylate cyclase" evidence="1">
    <location>
        <begin position="317"/>
        <end position="435"/>
    </location>
</feature>
<dbReference type="GO" id="GO:0006171">
    <property type="term" value="P:cAMP biosynthetic process"/>
    <property type="evidence" value="ECO:0007669"/>
    <property type="project" value="TreeGrafter"/>
</dbReference>
<evidence type="ECO:0000313" key="2">
    <source>
        <dbReference type="EMBL" id="OSJ14247.1"/>
    </source>
</evidence>
<dbReference type="InterPro" id="IPR050697">
    <property type="entry name" value="Adenylyl/Guanylyl_Cyclase_3/4"/>
</dbReference>
<protein>
    <submittedName>
        <fullName evidence="2">Adenylate cyclase</fullName>
    </submittedName>
</protein>
<dbReference type="GO" id="GO:0004016">
    <property type="term" value="F:adenylate cyclase activity"/>
    <property type="evidence" value="ECO:0007669"/>
    <property type="project" value="UniProtKB-ARBA"/>
</dbReference>
<dbReference type="OrthoDB" id="7374210at2"/>
<evidence type="ECO:0000313" key="3">
    <source>
        <dbReference type="Proteomes" id="UP000193553"/>
    </source>
</evidence>
<comment type="caution">
    <text evidence="2">The sequence shown here is derived from an EMBL/GenBank/DDBJ whole genome shotgun (WGS) entry which is preliminary data.</text>
</comment>
<sequence length="487" mass="53617">MTSIDERLLESKMTQIEQARTWSPRVISKFETLIRSGDEVSLYRANPLAFARDRSVAEPESIDLFLHAARAGLVDMHWDILCPHSGLVLESFGRLRALRSHFVCGLCDIEGHTELDDFIEVSFSVSPQIRHLALYDVDNLSIEDLHWKLKFANSGRLPGGQTRFVDVLRGFVRGMTYLPSGLTTTLQTDIGPGAVSGVNVQTQAGFTLPVALDPTAVQMPNTPTIVRATYDGQRFTPAVSAVPSGPVIFEISNTGPKRGSLLLINWPPEILEMPEKPTLEFDPYVSGGMLLTRQTFRKLFRSERVDEEEGLGVRQVTFLFTDLKGSTALYERLGDLNAYALVREHFALLDAIAHRHAGAIVKTIGDAVMAAFFRPVDAVEAALHILRDIGEFNSKHGQPAVVLKMGAHCGPSIAVTLNENLDYFGQTVNIAARVQSFADAGEICLTEALYTAPAVRQLLAGHHVEEFEAPLRGVEGEARVYRVTGRL</sequence>